<feature type="region of interest" description="Disordered" evidence="1">
    <location>
        <begin position="85"/>
        <end position="239"/>
    </location>
</feature>
<protein>
    <recommendedName>
        <fullName evidence="2">C2H2-type domain-containing protein</fullName>
    </recommendedName>
</protein>
<feature type="compositionally biased region" description="Basic and acidic residues" evidence="1">
    <location>
        <begin position="1289"/>
        <end position="1325"/>
    </location>
</feature>
<feature type="region of interest" description="Disordered" evidence="1">
    <location>
        <begin position="625"/>
        <end position="670"/>
    </location>
</feature>
<dbReference type="GO" id="GO:0005634">
    <property type="term" value="C:nucleus"/>
    <property type="evidence" value="ECO:0007669"/>
    <property type="project" value="TreeGrafter"/>
</dbReference>
<name>A0AAD4UD99_OVIAM</name>
<feature type="compositionally biased region" description="Basic and acidic residues" evidence="1">
    <location>
        <begin position="1251"/>
        <end position="1274"/>
    </location>
</feature>
<feature type="compositionally biased region" description="Basic and acidic residues" evidence="1">
    <location>
        <begin position="1123"/>
        <end position="1143"/>
    </location>
</feature>
<feature type="compositionally biased region" description="Polar residues" evidence="1">
    <location>
        <begin position="977"/>
        <end position="987"/>
    </location>
</feature>
<feature type="compositionally biased region" description="Low complexity" evidence="1">
    <location>
        <begin position="167"/>
        <end position="187"/>
    </location>
</feature>
<feature type="region of interest" description="Disordered" evidence="1">
    <location>
        <begin position="419"/>
        <end position="544"/>
    </location>
</feature>
<dbReference type="PANTHER" id="PTHR21564">
    <property type="entry name" value="BRAKELESS PROTEIN"/>
    <property type="match status" value="1"/>
</dbReference>
<feature type="region of interest" description="Disordered" evidence="1">
    <location>
        <begin position="1115"/>
        <end position="1200"/>
    </location>
</feature>
<feature type="compositionally biased region" description="Basic and acidic residues" evidence="1">
    <location>
        <begin position="816"/>
        <end position="848"/>
    </location>
</feature>
<feature type="region of interest" description="Disordered" evidence="1">
    <location>
        <begin position="1422"/>
        <end position="1455"/>
    </location>
</feature>
<feature type="compositionally biased region" description="Basic and acidic residues" evidence="1">
    <location>
        <begin position="1590"/>
        <end position="1603"/>
    </location>
</feature>
<dbReference type="PANTHER" id="PTHR21564:SF4">
    <property type="entry name" value="ZINC FINGER PROTEIN 608"/>
    <property type="match status" value="1"/>
</dbReference>
<dbReference type="InterPro" id="IPR013087">
    <property type="entry name" value="Znf_C2H2_type"/>
</dbReference>
<dbReference type="Proteomes" id="UP001214576">
    <property type="component" value="Unassembled WGS sequence"/>
</dbReference>
<accession>A0AAD4UD99</accession>
<reference evidence="3" key="1">
    <citation type="submission" date="2022-03" db="EMBL/GenBank/DDBJ databases">
        <title>Genomic analyses of argali, domestic sheep and their hybrids provide insights into chromosomal evolution, heterosis and genetic basis of agronomic traits.</title>
        <authorList>
            <person name="Li M."/>
        </authorList>
    </citation>
    <scope>NUCLEOTIDE SEQUENCE</scope>
    <source>
        <strain evidence="3">CAU-MHL-2022a</strain>
        <tissue evidence="3">Skin</tissue>
    </source>
</reference>
<feature type="domain" description="C2H2-type" evidence="2">
    <location>
        <begin position="557"/>
        <end position="580"/>
    </location>
</feature>
<feature type="region of interest" description="Disordered" evidence="1">
    <location>
        <begin position="773"/>
        <end position="848"/>
    </location>
</feature>
<feature type="compositionally biased region" description="Polar residues" evidence="1">
    <location>
        <begin position="887"/>
        <end position="898"/>
    </location>
</feature>
<feature type="compositionally biased region" description="Low complexity" evidence="1">
    <location>
        <begin position="1181"/>
        <end position="1192"/>
    </location>
</feature>
<dbReference type="GO" id="GO:0006357">
    <property type="term" value="P:regulation of transcription by RNA polymerase II"/>
    <property type="evidence" value="ECO:0007669"/>
    <property type="project" value="TreeGrafter"/>
</dbReference>
<dbReference type="EMBL" id="JAKZEL010000008">
    <property type="protein sequence ID" value="KAI4541415.1"/>
    <property type="molecule type" value="Genomic_DNA"/>
</dbReference>
<feature type="compositionally biased region" description="Polar residues" evidence="1">
    <location>
        <begin position="1275"/>
        <end position="1288"/>
    </location>
</feature>
<evidence type="ECO:0000313" key="4">
    <source>
        <dbReference type="Proteomes" id="UP001214576"/>
    </source>
</evidence>
<comment type="caution">
    <text evidence="3">The sequence shown here is derived from an EMBL/GenBank/DDBJ whole genome shotgun (WGS) entry which is preliminary data.</text>
</comment>
<feature type="region of interest" description="Disordered" evidence="1">
    <location>
        <begin position="1218"/>
        <end position="1333"/>
    </location>
</feature>
<gene>
    <name evidence="3" type="ORF">MG293_008557</name>
</gene>
<feature type="compositionally biased region" description="Basic and acidic residues" evidence="1">
    <location>
        <begin position="1229"/>
        <end position="1239"/>
    </location>
</feature>
<feature type="region of interest" description="Disordered" evidence="1">
    <location>
        <begin position="1566"/>
        <end position="1585"/>
    </location>
</feature>
<evidence type="ECO:0000313" key="3">
    <source>
        <dbReference type="EMBL" id="KAI4541415.1"/>
    </source>
</evidence>
<feature type="compositionally biased region" description="Basic and acidic residues" evidence="1">
    <location>
        <begin position="1028"/>
        <end position="1052"/>
    </location>
</feature>
<feature type="region of interest" description="Disordered" evidence="1">
    <location>
        <begin position="263"/>
        <end position="296"/>
    </location>
</feature>
<feature type="compositionally biased region" description="Basic and acidic residues" evidence="1">
    <location>
        <begin position="203"/>
        <end position="220"/>
    </location>
</feature>
<proteinExistence type="predicted"/>
<feature type="compositionally biased region" description="Polar residues" evidence="1">
    <location>
        <begin position="920"/>
        <end position="932"/>
    </location>
</feature>
<keyword evidence="4" id="KW-1185">Reference proteome</keyword>
<feature type="compositionally biased region" description="Polar residues" evidence="1">
    <location>
        <begin position="958"/>
        <end position="967"/>
    </location>
</feature>
<feature type="compositionally biased region" description="Low complexity" evidence="1">
    <location>
        <begin position="51"/>
        <end position="73"/>
    </location>
</feature>
<feature type="region of interest" description="Disordered" evidence="1">
    <location>
        <begin position="1"/>
        <end position="23"/>
    </location>
</feature>
<feature type="compositionally biased region" description="Polar residues" evidence="1">
    <location>
        <begin position="528"/>
        <end position="537"/>
    </location>
</feature>
<feature type="region of interest" description="Disordered" evidence="1">
    <location>
        <begin position="918"/>
        <end position="1065"/>
    </location>
</feature>
<evidence type="ECO:0000256" key="1">
    <source>
        <dbReference type="SAM" id="MobiDB-lite"/>
    </source>
</evidence>
<feature type="compositionally biased region" description="Polar residues" evidence="1">
    <location>
        <begin position="1055"/>
        <end position="1065"/>
    </location>
</feature>
<feature type="compositionally biased region" description="Basic and acidic residues" evidence="1">
    <location>
        <begin position="1435"/>
        <end position="1451"/>
    </location>
</feature>
<feature type="compositionally biased region" description="Polar residues" evidence="1">
    <location>
        <begin position="1144"/>
        <end position="1155"/>
    </location>
</feature>
<sequence>MSVNISTAGKGVDPNTVDTYDSGDDWEIGVGNLIIDLDADLEKDRQKFEMNNSTNTTSSSNSKDCGGLASSGAGAPAALADGLKFASVQPSAPQGNSHKETSKSKVKRSKTSKDANKSLPSAALYGIPEISGTGKRQEVQGRPGEATGMNSALGQSVSGGGGGGGNPNSNSTSTGTSAATAGAASCGKSKEEKPGKSQSSRGAKRDKDAGKSRKDKHDLLQGHQNGGGSQAPSGGHLYGFGAKSNGGGASPFHCGGTGSGSVTAAGEVSKSAPDSGLMGNSMLVKKEEEEEESHRRIKKLKTEKVDPLFTVPAPPPPIASSLTPQLLPSYFPPSSSNIAAPVEQLLVRTRSVGVNTCEVGVVTEPECLGPCEPGTSVNLEGIVWHETEEGVLVVNVTWRNKTYVGTLLDCTKHDWAPPRFCESPTSDLEMRGGRGRGKRARSTAAAPGSEASFIESRGLQNKNRGGANGKGRRGSLNASGRRTPPNCAAEDIKASPSSTNKRKNKPPMELDLNSSSEDSKPGKRVRTNSRSTPTTPQGKPETTFLDQGCSSPVLIDCPHPNCNKKYKHINGLRYHQAHAHLDPENKLEFEPDSEDKISDCEEALSNVALECSEPSTSVSAYEQVKAPVSPGSGNPPGTPKGKRELLSNGPGSVIGAKAGKNSGKKKGLNNDLNNLPVISNMTATLDSCSAVDGSLTVEMPKLEAEGLIDKKTLGEKEKGKKANNCKMDKNLSKLKTARPIAPAPAPTPPQLIAIPTAAFPSTTTGTIPGLTTVVQATPKSPPLKPIQPKPTIMGEPITVNPALVSLKDKKKKEKRKLKDKEGKETGSPKMDAKLGKLEDAKGTGKDLSGHFLKDHLSKNEGLANGLSESQESRMASIKAEADKVYTFTDNAPSPSIGSASRMECSTLVNGQAPMAPLHVLTQNGAESSAAKTSSPAYSDISDAADDGGSDSRSEGVRSKTSSPSDILSSKDGAAKGHSSTTAQSSQMKESHSPYYHGYDPYYSPSYMHPGQVGAPVAGNGGSTQGMKIKKESEEEADKKDKAEQLEAKKVDHNPASLQPQHQSVITQRHPALAQSLYYGQYAYGLYMDQKSLMATSPAYRQQYEKYYEDQRLAEQKMAQTGRGDCERKNELPLKELGKEDSKQKNMPSATVSKAPSTPEPNKNHSKLGPSVPNKTEETGKSQLLSSHQQQLQADSFKAKQMENHQLIKEAVEMKSVMDSMKQTGVDPTSRFKQDPDTRTWHHYVYQPKYLDPQKSEELDREKKLKEDSPRKTPNKESGVSSLPVSLTSIKEEPKEAKRPDSQSLDEGKLKNDDRKTPVNWKDSRGTRVAVSSPMSQHQSYIQYLHAYPYPQMYDPSHPAYRAVSPVLMHSYPGAYLSPGFHYPVYGKMSGREEAEKVNTSPSINTKAAPESKALDLLQQHANQYRSKSPAPVEKASAEREREAERERDRHSPFGQRHLHTHHHTHVGMGYPLIPGQYDPFQGLTSAALVASQQVAAQASASGMFPAQRSVVPADDNMNRQRPELVYIMCAISLAEYIVSTEWHGGKCQEYKGEQCKTPVFKYVTSTSVHQSPPPPRGRKKPSLMEKQIGADEIRRSKMKGEHGAEDEEGVGLGKAGAQLCPLTGTETFFSIPLTLHEESGCPSFFEGLCSSSLIKNTAFLLILNVNAPHQMESQFSFSYEQSLVRLLCTESAAIFSALRVSPCWCTLHHIVTISQASDCVLCWIFAAVHGLSVAVASRGYSALWKTGAKLEQSVVVGEIVGLYEAKEISSDDSSQLYSPRK</sequence>
<feature type="region of interest" description="Disordered" evidence="1">
    <location>
        <begin position="882"/>
        <end position="902"/>
    </location>
</feature>
<dbReference type="PROSITE" id="PS00028">
    <property type="entry name" value="ZINC_FINGER_C2H2_1"/>
    <property type="match status" value="1"/>
</dbReference>
<feature type="region of interest" description="Disordered" evidence="1">
    <location>
        <begin position="1590"/>
        <end position="1609"/>
    </location>
</feature>
<dbReference type="InterPro" id="IPR040010">
    <property type="entry name" value="ZN608/ZN609"/>
</dbReference>
<feature type="region of interest" description="Disordered" evidence="1">
    <location>
        <begin position="46"/>
        <end position="73"/>
    </location>
</feature>
<feature type="compositionally biased region" description="Gly residues" evidence="1">
    <location>
        <begin position="157"/>
        <end position="166"/>
    </location>
</feature>
<evidence type="ECO:0000259" key="2">
    <source>
        <dbReference type="PROSITE" id="PS00028"/>
    </source>
</evidence>
<feature type="compositionally biased region" description="Pro residues" evidence="1">
    <location>
        <begin position="779"/>
        <end position="788"/>
    </location>
</feature>
<organism evidence="3 4">
    <name type="scientific">Ovis ammon polii</name>
    <dbReference type="NCBI Taxonomy" id="230172"/>
    <lineage>
        <taxon>Eukaryota</taxon>
        <taxon>Metazoa</taxon>
        <taxon>Chordata</taxon>
        <taxon>Craniata</taxon>
        <taxon>Vertebrata</taxon>
        <taxon>Euteleostomi</taxon>
        <taxon>Mammalia</taxon>
        <taxon>Eutheria</taxon>
        <taxon>Laurasiatheria</taxon>
        <taxon>Artiodactyla</taxon>
        <taxon>Ruminantia</taxon>
        <taxon>Pecora</taxon>
        <taxon>Bovidae</taxon>
        <taxon>Caprinae</taxon>
        <taxon>Ovis</taxon>
    </lineage>
</organism>